<name>A0ACB8EBP6_9SAUR</name>
<evidence type="ECO:0000313" key="2">
    <source>
        <dbReference type="Proteomes" id="UP000827872"/>
    </source>
</evidence>
<dbReference type="EMBL" id="CM037627">
    <property type="protein sequence ID" value="KAH7989903.1"/>
    <property type="molecule type" value="Genomic_DNA"/>
</dbReference>
<reference evidence="1" key="1">
    <citation type="submission" date="2021-08" db="EMBL/GenBank/DDBJ databases">
        <title>The first chromosome-level gecko genome reveals the dynamic sex chromosomes of Neotropical dwarf geckos (Sphaerodactylidae: Sphaerodactylus).</title>
        <authorList>
            <person name="Pinto B.J."/>
            <person name="Keating S.E."/>
            <person name="Gamble T."/>
        </authorList>
    </citation>
    <scope>NUCLEOTIDE SEQUENCE</scope>
    <source>
        <strain evidence="1">TG3544</strain>
    </source>
</reference>
<organism evidence="1 2">
    <name type="scientific">Sphaerodactylus townsendi</name>
    <dbReference type="NCBI Taxonomy" id="933632"/>
    <lineage>
        <taxon>Eukaryota</taxon>
        <taxon>Metazoa</taxon>
        <taxon>Chordata</taxon>
        <taxon>Craniata</taxon>
        <taxon>Vertebrata</taxon>
        <taxon>Euteleostomi</taxon>
        <taxon>Lepidosauria</taxon>
        <taxon>Squamata</taxon>
        <taxon>Bifurcata</taxon>
        <taxon>Gekkota</taxon>
        <taxon>Sphaerodactylidae</taxon>
        <taxon>Sphaerodactylus</taxon>
    </lineage>
</organism>
<gene>
    <name evidence="1" type="ORF">K3G42_016098</name>
</gene>
<protein>
    <submittedName>
        <fullName evidence="1">Uncharacterized protein</fullName>
    </submittedName>
</protein>
<accession>A0ACB8EBP6</accession>
<keyword evidence="2" id="KW-1185">Reference proteome</keyword>
<evidence type="ECO:0000313" key="1">
    <source>
        <dbReference type="EMBL" id="KAH7989903.1"/>
    </source>
</evidence>
<proteinExistence type="predicted"/>
<sequence>MIIHDMGKSLKIVTLLEQKLKEYCRTDYKIKVYPGQVHGFAQCKPEDMRPKDVPYIEEARMDLLEWLNRTL</sequence>
<dbReference type="Proteomes" id="UP000827872">
    <property type="component" value="Linkage Group LG14"/>
</dbReference>
<comment type="caution">
    <text evidence="1">The sequence shown here is derived from an EMBL/GenBank/DDBJ whole genome shotgun (WGS) entry which is preliminary data.</text>
</comment>